<comment type="similarity">
    <text evidence="1 3">Belongs to the sulfotransferase 1 family.</text>
</comment>
<dbReference type="InterPro" id="IPR000863">
    <property type="entry name" value="Sulfotransferase_dom"/>
</dbReference>
<gene>
    <name evidence="5" type="ORF">NXF25_018844</name>
</gene>
<dbReference type="SUPFAM" id="SSF52540">
    <property type="entry name" value="P-loop containing nucleoside triphosphate hydrolases"/>
    <property type="match status" value="1"/>
</dbReference>
<sequence>MELSRRGWENFDPRLYKCLKLVEVEGTSLLDSTAANLELLRNFKAQPDDLLICTYPKAETTWMQEIVDMIQHGGDKQKCARAPIYKRIPFIDMFTIKPTSSGLEMAEAMPSPRTLKSHLPVQLLPPSFWEQNCKVIYVARNVKDTIVSYFHFHRMKQGILEPGNWDQFLENFLTGKNIKEDPAREIQKVAQFLDLKLPDPILKEVIEHTKFETMKANSMANYRTLPAFVMNQALSPFIRKGIVGDWKEHLTVAQNEKINEICSRLLAGSGLVFYTEL</sequence>
<keyword evidence="6" id="KW-1185">Reference proteome</keyword>
<accession>A0AAW1B0G6</accession>
<name>A0AAW1B0G6_CROAD</name>
<dbReference type="EC" id="2.8.2.-" evidence="3"/>
<dbReference type="EMBL" id="JAOTOJ010000009">
    <property type="protein sequence ID" value="KAK9395483.1"/>
    <property type="molecule type" value="Genomic_DNA"/>
</dbReference>
<reference evidence="5 6" key="1">
    <citation type="journal article" date="2024" name="Proc. Natl. Acad. Sci. U.S.A.">
        <title>The genetic regulatory architecture and epigenomic basis for age-related changes in rattlesnake venom.</title>
        <authorList>
            <person name="Hogan M.P."/>
            <person name="Holding M.L."/>
            <person name="Nystrom G.S."/>
            <person name="Colston T.J."/>
            <person name="Bartlett D.A."/>
            <person name="Mason A.J."/>
            <person name="Ellsworth S.A."/>
            <person name="Rautsaw R.M."/>
            <person name="Lawrence K.C."/>
            <person name="Strickland J.L."/>
            <person name="He B."/>
            <person name="Fraser P."/>
            <person name="Margres M.J."/>
            <person name="Gilbert D.M."/>
            <person name="Gibbs H.L."/>
            <person name="Parkinson C.L."/>
            <person name="Rokyta D.R."/>
        </authorList>
    </citation>
    <scope>NUCLEOTIDE SEQUENCE [LARGE SCALE GENOMIC DNA]</scope>
    <source>
        <strain evidence="5">DRR0105</strain>
    </source>
</reference>
<dbReference type="AlphaFoldDB" id="A0AAW1B0G6"/>
<dbReference type="Gene3D" id="3.40.50.300">
    <property type="entry name" value="P-loop containing nucleotide triphosphate hydrolases"/>
    <property type="match status" value="2"/>
</dbReference>
<evidence type="ECO:0000256" key="2">
    <source>
        <dbReference type="ARBA" id="ARBA00022679"/>
    </source>
</evidence>
<dbReference type="PANTHER" id="PTHR11783">
    <property type="entry name" value="SULFOTRANSFERASE SULT"/>
    <property type="match status" value="1"/>
</dbReference>
<evidence type="ECO:0000259" key="4">
    <source>
        <dbReference type="Pfam" id="PF00685"/>
    </source>
</evidence>
<comment type="caution">
    <text evidence="5">The sequence shown here is derived from an EMBL/GenBank/DDBJ whole genome shotgun (WGS) entry which is preliminary data.</text>
</comment>
<evidence type="ECO:0000256" key="3">
    <source>
        <dbReference type="RuleBase" id="RU361155"/>
    </source>
</evidence>
<dbReference type="InterPro" id="IPR027417">
    <property type="entry name" value="P-loop_NTPase"/>
</dbReference>
<evidence type="ECO:0000313" key="5">
    <source>
        <dbReference type="EMBL" id="KAK9395483.1"/>
    </source>
</evidence>
<evidence type="ECO:0000256" key="1">
    <source>
        <dbReference type="ARBA" id="ARBA00005771"/>
    </source>
</evidence>
<proteinExistence type="inferred from homology"/>
<protein>
    <recommendedName>
        <fullName evidence="3">Sulfotransferase</fullName>
        <ecNumber evidence="3">2.8.2.-</ecNumber>
    </recommendedName>
</protein>
<keyword evidence="2 3" id="KW-0808">Transferase</keyword>
<organism evidence="5 6">
    <name type="scientific">Crotalus adamanteus</name>
    <name type="common">Eastern diamondback rattlesnake</name>
    <dbReference type="NCBI Taxonomy" id="8729"/>
    <lineage>
        <taxon>Eukaryota</taxon>
        <taxon>Metazoa</taxon>
        <taxon>Chordata</taxon>
        <taxon>Craniata</taxon>
        <taxon>Vertebrata</taxon>
        <taxon>Euteleostomi</taxon>
        <taxon>Lepidosauria</taxon>
        <taxon>Squamata</taxon>
        <taxon>Bifurcata</taxon>
        <taxon>Unidentata</taxon>
        <taxon>Episquamata</taxon>
        <taxon>Toxicofera</taxon>
        <taxon>Serpentes</taxon>
        <taxon>Colubroidea</taxon>
        <taxon>Viperidae</taxon>
        <taxon>Crotalinae</taxon>
        <taxon>Crotalus</taxon>
    </lineage>
</organism>
<feature type="domain" description="Sulfotransferase" evidence="4">
    <location>
        <begin position="47"/>
        <end position="176"/>
    </location>
</feature>
<dbReference type="Pfam" id="PF00685">
    <property type="entry name" value="Sulfotransfer_1"/>
    <property type="match status" value="1"/>
</dbReference>
<dbReference type="GO" id="GO:0008146">
    <property type="term" value="F:sulfotransferase activity"/>
    <property type="evidence" value="ECO:0007669"/>
    <property type="project" value="InterPro"/>
</dbReference>
<evidence type="ECO:0000313" key="6">
    <source>
        <dbReference type="Proteomes" id="UP001474421"/>
    </source>
</evidence>
<dbReference type="Proteomes" id="UP001474421">
    <property type="component" value="Unassembled WGS sequence"/>
</dbReference>